<reference evidence="4 5" key="1">
    <citation type="submission" date="2024-06" db="EMBL/GenBank/DDBJ databases">
        <title>The Natural Products Discovery Center: Release of the First 8490 Sequenced Strains for Exploring Actinobacteria Biosynthetic Diversity.</title>
        <authorList>
            <person name="Kalkreuter E."/>
            <person name="Kautsar S.A."/>
            <person name="Yang D."/>
            <person name="Bader C.D."/>
            <person name="Teijaro C.N."/>
            <person name="Fluegel L."/>
            <person name="Davis C.M."/>
            <person name="Simpson J.R."/>
            <person name="Lauterbach L."/>
            <person name="Steele A.D."/>
            <person name="Gui C."/>
            <person name="Meng S."/>
            <person name="Li G."/>
            <person name="Viehrig K."/>
            <person name="Ye F."/>
            <person name="Su P."/>
            <person name="Kiefer A.F."/>
            <person name="Nichols A."/>
            <person name="Cepeda A.J."/>
            <person name="Yan W."/>
            <person name="Fan B."/>
            <person name="Jiang Y."/>
            <person name="Adhikari A."/>
            <person name="Zheng C.-J."/>
            <person name="Schuster L."/>
            <person name="Cowan T.M."/>
            <person name="Smanski M.J."/>
            <person name="Chevrette M.G."/>
            <person name="De Carvalho L.P.S."/>
            <person name="Shen B."/>
        </authorList>
    </citation>
    <scope>NUCLEOTIDE SEQUENCE [LARGE SCALE GENOMIC DNA]</scope>
    <source>
        <strain evidence="4 5">NPDC005137</strain>
    </source>
</reference>
<evidence type="ECO:0000256" key="2">
    <source>
        <dbReference type="RuleBase" id="RU003749"/>
    </source>
</evidence>
<dbReference type="PROSITE" id="PS50801">
    <property type="entry name" value="STAS"/>
    <property type="match status" value="1"/>
</dbReference>
<dbReference type="InterPro" id="IPR036513">
    <property type="entry name" value="STAS_dom_sf"/>
</dbReference>
<dbReference type="PANTHER" id="PTHR33495:SF2">
    <property type="entry name" value="ANTI-SIGMA FACTOR ANTAGONIST TM_1081-RELATED"/>
    <property type="match status" value="1"/>
</dbReference>
<evidence type="ECO:0000259" key="3">
    <source>
        <dbReference type="PROSITE" id="PS50801"/>
    </source>
</evidence>
<keyword evidence="5" id="KW-1185">Reference proteome</keyword>
<organism evidence="4 5">
    <name type="scientific">Streptomyces sp. 900116325</name>
    <dbReference type="NCBI Taxonomy" id="3154295"/>
    <lineage>
        <taxon>Bacteria</taxon>
        <taxon>Bacillati</taxon>
        <taxon>Actinomycetota</taxon>
        <taxon>Actinomycetes</taxon>
        <taxon>Kitasatosporales</taxon>
        <taxon>Streptomycetaceae</taxon>
        <taxon>Streptomyces</taxon>
    </lineage>
</organism>
<dbReference type="Proteomes" id="UP001550044">
    <property type="component" value="Unassembled WGS sequence"/>
</dbReference>
<gene>
    <name evidence="4" type="ORF">ABZV61_33290</name>
</gene>
<feature type="domain" description="STAS" evidence="3">
    <location>
        <begin position="1"/>
        <end position="103"/>
    </location>
</feature>
<evidence type="ECO:0000313" key="4">
    <source>
        <dbReference type="EMBL" id="MET8437548.1"/>
    </source>
</evidence>
<dbReference type="EMBL" id="JBEXIP010000040">
    <property type="protein sequence ID" value="MET8437548.1"/>
    <property type="molecule type" value="Genomic_DNA"/>
</dbReference>
<dbReference type="NCBIfam" id="TIGR00377">
    <property type="entry name" value="ant_ant_sig"/>
    <property type="match status" value="1"/>
</dbReference>
<sequence>MRGGRVVLAVTGAVDWATAGALRATALEEIAAGARKLVLDFSLLSFWDSSGMGAVASAYRSASQVGASVALAGLSPTLEKTYRLTGMDKVVPLHHDVRTALTA</sequence>
<dbReference type="SUPFAM" id="SSF52091">
    <property type="entry name" value="SpoIIaa-like"/>
    <property type="match status" value="1"/>
</dbReference>
<dbReference type="PANTHER" id="PTHR33495">
    <property type="entry name" value="ANTI-SIGMA FACTOR ANTAGONIST TM_1081-RELATED-RELATED"/>
    <property type="match status" value="1"/>
</dbReference>
<protein>
    <recommendedName>
        <fullName evidence="2">Anti-sigma factor antagonist</fullName>
    </recommendedName>
</protein>
<comment type="similarity">
    <text evidence="1 2">Belongs to the anti-sigma-factor antagonist family.</text>
</comment>
<evidence type="ECO:0000313" key="5">
    <source>
        <dbReference type="Proteomes" id="UP001550044"/>
    </source>
</evidence>
<dbReference type="InterPro" id="IPR002645">
    <property type="entry name" value="STAS_dom"/>
</dbReference>
<dbReference type="Pfam" id="PF01740">
    <property type="entry name" value="STAS"/>
    <property type="match status" value="1"/>
</dbReference>
<name>A0ABV2ULA7_9ACTN</name>
<dbReference type="InterPro" id="IPR003658">
    <property type="entry name" value="Anti-sigma_ant"/>
</dbReference>
<proteinExistence type="inferred from homology"/>
<comment type="caution">
    <text evidence="4">The sequence shown here is derived from an EMBL/GenBank/DDBJ whole genome shotgun (WGS) entry which is preliminary data.</text>
</comment>
<dbReference type="CDD" id="cd07043">
    <property type="entry name" value="STAS_anti-anti-sigma_factors"/>
    <property type="match status" value="1"/>
</dbReference>
<dbReference type="Gene3D" id="3.30.750.24">
    <property type="entry name" value="STAS domain"/>
    <property type="match status" value="1"/>
</dbReference>
<dbReference type="RefSeq" id="WP_356712234.1">
    <property type="nucleotide sequence ID" value="NZ_JBEXIP010000040.1"/>
</dbReference>
<accession>A0ABV2ULA7</accession>
<evidence type="ECO:0000256" key="1">
    <source>
        <dbReference type="ARBA" id="ARBA00009013"/>
    </source>
</evidence>